<dbReference type="Proteomes" id="UP001220530">
    <property type="component" value="Chromosome"/>
</dbReference>
<keyword evidence="2" id="KW-1133">Transmembrane helix</keyword>
<keyword evidence="2" id="KW-0472">Membrane</keyword>
<accession>A0ABY7YKT0</accession>
<organism evidence="3 4">
    <name type="scientific">Devosia algicola</name>
    <dbReference type="NCBI Taxonomy" id="3026418"/>
    <lineage>
        <taxon>Bacteria</taxon>
        <taxon>Pseudomonadati</taxon>
        <taxon>Pseudomonadota</taxon>
        <taxon>Alphaproteobacteria</taxon>
        <taxon>Hyphomicrobiales</taxon>
        <taxon>Devosiaceae</taxon>
        <taxon>Devosia</taxon>
    </lineage>
</organism>
<sequence length="149" mass="16053">MARILIIGFLLLPIIEIALFIKVGQTIGLWPTLGLVILGAIGGVILLRHQGLTILRQIQTSLNSGQMPGQPLAEAMMLGVAAVFLLLPGLFSDAVALLLLLPPVRGWIYRAFASRVVVHASASQTPGREQPQVKRPGTIDLDDDDYRPS</sequence>
<feature type="region of interest" description="Disordered" evidence="1">
    <location>
        <begin position="123"/>
        <end position="149"/>
    </location>
</feature>
<dbReference type="Pfam" id="PF04186">
    <property type="entry name" value="FxsA"/>
    <property type="match status" value="1"/>
</dbReference>
<evidence type="ECO:0000256" key="2">
    <source>
        <dbReference type="SAM" id="Phobius"/>
    </source>
</evidence>
<evidence type="ECO:0000256" key="1">
    <source>
        <dbReference type="SAM" id="MobiDB-lite"/>
    </source>
</evidence>
<dbReference type="PANTHER" id="PTHR35335">
    <property type="entry name" value="UPF0716 PROTEIN FXSA"/>
    <property type="match status" value="1"/>
</dbReference>
<dbReference type="RefSeq" id="WP_282218207.1">
    <property type="nucleotide sequence ID" value="NZ_CP118246.1"/>
</dbReference>
<proteinExistence type="predicted"/>
<reference evidence="3 4" key="1">
    <citation type="submission" date="2023-02" db="EMBL/GenBank/DDBJ databases">
        <title>Devosia algicola sp. nov., isolated from the phycosphere of marine algae.</title>
        <authorList>
            <person name="Kim J.M."/>
            <person name="Lee J.K."/>
            <person name="Choi B.J."/>
            <person name="Bayburt H."/>
            <person name="Jeon C.O."/>
        </authorList>
    </citation>
    <scope>NUCLEOTIDE SEQUENCE [LARGE SCALE GENOMIC DNA]</scope>
    <source>
        <strain evidence="3 4">G20-9</strain>
    </source>
</reference>
<evidence type="ECO:0000313" key="4">
    <source>
        <dbReference type="Proteomes" id="UP001220530"/>
    </source>
</evidence>
<keyword evidence="4" id="KW-1185">Reference proteome</keyword>
<gene>
    <name evidence="3" type="ORF">PSQ19_13855</name>
</gene>
<protein>
    <submittedName>
        <fullName evidence="3">FxsA family protein</fullName>
    </submittedName>
</protein>
<dbReference type="PANTHER" id="PTHR35335:SF1">
    <property type="entry name" value="UPF0716 PROTEIN FXSA"/>
    <property type="match status" value="1"/>
</dbReference>
<evidence type="ECO:0000313" key="3">
    <source>
        <dbReference type="EMBL" id="WDR01797.1"/>
    </source>
</evidence>
<dbReference type="InterPro" id="IPR007313">
    <property type="entry name" value="FxsA"/>
</dbReference>
<feature type="transmembrane region" description="Helical" evidence="2">
    <location>
        <begin position="75"/>
        <end position="101"/>
    </location>
</feature>
<keyword evidence="2" id="KW-0812">Transmembrane</keyword>
<name>A0ABY7YKT0_9HYPH</name>
<feature type="transmembrane region" description="Helical" evidence="2">
    <location>
        <begin position="27"/>
        <end position="47"/>
    </location>
</feature>
<dbReference type="EMBL" id="CP118246">
    <property type="protein sequence ID" value="WDR01797.1"/>
    <property type="molecule type" value="Genomic_DNA"/>
</dbReference>
<dbReference type="NCBIfam" id="NF008528">
    <property type="entry name" value="PRK11463.1-2"/>
    <property type="match status" value="1"/>
</dbReference>
<feature type="compositionally biased region" description="Acidic residues" evidence="1">
    <location>
        <begin position="140"/>
        <end position="149"/>
    </location>
</feature>